<sequence>MLPLSRSFLRQTFLSGKHLVTSRRISTTHVNPIIQEFTSKLLAKQPAFALPPQNIRVLKKPSEFYDSLLDAIRRAEHRVFLSSLYIGSEDTEILDTIVDVLRNKPSLHVFFQLDLNRSTRPGPASTVKLLLPLLEEFPTRIHISMFRSPSLRGIMAKIVPPRFNEGWGTWHAKIYGSDNEIIISGANLNKSYFTNRQDRYLHFSAQPLLAQYCFDFLQTVAKFSFRLLPVSADHAISPFSIAKDSYLLSWPDSNTHPHDINEKARQALVAFQSSRQVASQIQLGTNDDSFKSEQGILVFPVIQAGQFGIREEESILRLLFRSVNAAVKHGSRKRPLVDLTSGYFSLYQPYQKLILGSRNLDCRIVAASPKANGFFGSSGVSGRIPEGYTYYEKRFMRAVRRAGRMWREAASGNFKGVQLSEWDKPGWTYHAKGIWLSPSSRSLPILTLFGSTNLNSRSAHLDTELSFLMVIPSRHTLKGTTDTVDDTVRSTECIPVDDRLSSFDDQRTSNSSQSLRERLQTEIDNIRMNASSWKGSRRNVRFTTKLILWLVKGML</sequence>
<gene>
    <name evidence="12" type="ORF">D9756_003570</name>
</gene>
<evidence type="ECO:0000256" key="4">
    <source>
        <dbReference type="ARBA" id="ARBA00022679"/>
    </source>
</evidence>
<accession>A0A8H5G7F2</accession>
<evidence type="ECO:0000259" key="11">
    <source>
        <dbReference type="SMART" id="SM00155"/>
    </source>
</evidence>
<comment type="subcellular location">
    <subcellularLocation>
        <location evidence="10">Mitochondrion</location>
    </subcellularLocation>
</comment>
<keyword evidence="10" id="KW-0496">Mitochondrion</keyword>
<dbReference type="AlphaFoldDB" id="A0A8H5G7F2"/>
<evidence type="ECO:0000313" key="13">
    <source>
        <dbReference type="Proteomes" id="UP000559027"/>
    </source>
</evidence>
<dbReference type="SMART" id="SM00155">
    <property type="entry name" value="PLDc"/>
    <property type="match status" value="2"/>
</dbReference>
<dbReference type="Gene3D" id="3.30.870.10">
    <property type="entry name" value="Endonuclease Chain A"/>
    <property type="match status" value="2"/>
</dbReference>
<dbReference type="GO" id="GO:0008444">
    <property type="term" value="F:CDP-diacylglycerol-glycerol-3-phosphate 3-phosphatidyltransferase activity"/>
    <property type="evidence" value="ECO:0007669"/>
    <property type="project" value="UniProtKB-EC"/>
</dbReference>
<keyword evidence="10" id="KW-0067">ATP-binding</keyword>
<evidence type="ECO:0000256" key="8">
    <source>
        <dbReference type="ARBA" id="ARBA00023264"/>
    </source>
</evidence>
<dbReference type="SUPFAM" id="SSF56024">
    <property type="entry name" value="Phospholipase D/nuclease"/>
    <property type="match status" value="1"/>
</dbReference>
<protein>
    <recommendedName>
        <fullName evidence="10">CDP-diacylglycerol--glycerol-3-phosphate 3-phosphatidyltransferase</fullName>
        <ecNumber evidence="10">2.7.8.5</ecNumber>
    </recommendedName>
</protein>
<keyword evidence="8 10" id="KW-1208">Phospholipid metabolism</keyword>
<keyword evidence="7 10" id="KW-0594">Phospholipid biosynthesis</keyword>
<dbReference type="EMBL" id="JAACJO010000004">
    <property type="protein sequence ID" value="KAF5359696.1"/>
    <property type="molecule type" value="Genomic_DNA"/>
</dbReference>
<dbReference type="CDD" id="cd09135">
    <property type="entry name" value="PLDc_PGS1_euk_1"/>
    <property type="match status" value="1"/>
</dbReference>
<dbReference type="GO" id="GO:0032049">
    <property type="term" value="P:cardiolipin biosynthetic process"/>
    <property type="evidence" value="ECO:0007669"/>
    <property type="project" value="InterPro"/>
</dbReference>
<dbReference type="PIRSF" id="PIRSF000850">
    <property type="entry name" value="Phospholipase_D_PSS"/>
    <property type="match status" value="1"/>
</dbReference>
<evidence type="ECO:0000256" key="7">
    <source>
        <dbReference type="ARBA" id="ARBA00023209"/>
    </source>
</evidence>
<name>A0A8H5G7F2_9AGAR</name>
<dbReference type="EC" id="2.7.8.5" evidence="10"/>
<comment type="function">
    <text evidence="10">Functions in the biosynthesis of the anionic phospholipids phosphatidylglycerol and cardiolipin.</text>
</comment>
<evidence type="ECO:0000256" key="3">
    <source>
        <dbReference type="ARBA" id="ARBA00022516"/>
    </source>
</evidence>
<dbReference type="PANTHER" id="PTHR12586:SF1">
    <property type="entry name" value="CDP-DIACYLGLYCEROL--GLYCEROL-3-PHOSPHATE 3-PHOSPHATIDYLTRANSFERASE, MITOCHONDRIAL"/>
    <property type="match status" value="1"/>
</dbReference>
<evidence type="ECO:0000256" key="9">
    <source>
        <dbReference type="ARBA" id="ARBA00048586"/>
    </source>
</evidence>
<dbReference type="Proteomes" id="UP000559027">
    <property type="component" value="Unassembled WGS sequence"/>
</dbReference>
<feature type="domain" description="PLD phosphodiesterase" evidence="11">
    <location>
        <begin position="425"/>
        <end position="458"/>
    </location>
</feature>
<dbReference type="OrthoDB" id="10250191at2759"/>
<organism evidence="12 13">
    <name type="scientific">Leucocoprinus leucothites</name>
    <dbReference type="NCBI Taxonomy" id="201217"/>
    <lineage>
        <taxon>Eukaryota</taxon>
        <taxon>Fungi</taxon>
        <taxon>Dikarya</taxon>
        <taxon>Basidiomycota</taxon>
        <taxon>Agaricomycotina</taxon>
        <taxon>Agaricomycetes</taxon>
        <taxon>Agaricomycetidae</taxon>
        <taxon>Agaricales</taxon>
        <taxon>Agaricineae</taxon>
        <taxon>Agaricaceae</taxon>
        <taxon>Leucocoprinus</taxon>
    </lineage>
</organism>
<evidence type="ECO:0000256" key="6">
    <source>
        <dbReference type="ARBA" id="ARBA00023098"/>
    </source>
</evidence>
<dbReference type="UniPathway" id="UPA00084">
    <property type="reaction ID" value="UER00503"/>
</dbReference>
<keyword evidence="5" id="KW-0677">Repeat</keyword>
<dbReference type="GO" id="GO:0005524">
    <property type="term" value="F:ATP binding"/>
    <property type="evidence" value="ECO:0007669"/>
    <property type="project" value="UniProtKB-KW"/>
</dbReference>
<dbReference type="InterPro" id="IPR001736">
    <property type="entry name" value="PLipase_D/transphosphatidylase"/>
</dbReference>
<dbReference type="CDD" id="cd09137">
    <property type="entry name" value="PLDc_PGS1_euk_2"/>
    <property type="match status" value="1"/>
</dbReference>
<keyword evidence="3 10" id="KW-0444">Lipid biosynthesis</keyword>
<comment type="caution">
    <text evidence="12">The sequence shown here is derived from an EMBL/GenBank/DDBJ whole genome shotgun (WGS) entry which is preliminary data.</text>
</comment>
<keyword evidence="13" id="KW-1185">Reference proteome</keyword>
<comment type="similarity">
    <text evidence="2 10">Belongs to the CDP-alcohol phosphatidyltransferase class-II family.</text>
</comment>
<evidence type="ECO:0000256" key="1">
    <source>
        <dbReference type="ARBA" id="ARBA00005042"/>
    </source>
</evidence>
<dbReference type="PANTHER" id="PTHR12586">
    <property type="entry name" value="CDP-DIACYLGLYCEROL--SERINE O-PHOSPHATIDYLTRANSFERASE"/>
    <property type="match status" value="1"/>
</dbReference>
<comment type="pathway">
    <text evidence="1 10">Phospholipid metabolism; phosphatidylglycerol biosynthesis; phosphatidylglycerol from CDP-diacylglycerol: step 1/2.</text>
</comment>
<evidence type="ECO:0000256" key="10">
    <source>
        <dbReference type="RuleBase" id="RU365024"/>
    </source>
</evidence>
<comment type="catalytic activity">
    <reaction evidence="9 10">
        <text>a CDP-1,2-diacyl-sn-glycerol + sn-glycerol 3-phosphate = a 1,2-diacyl-sn-glycero-3-phospho-(1'-sn-glycero-3'-phosphate) + CMP + H(+)</text>
        <dbReference type="Rhea" id="RHEA:12593"/>
        <dbReference type="ChEBI" id="CHEBI:15378"/>
        <dbReference type="ChEBI" id="CHEBI:57597"/>
        <dbReference type="ChEBI" id="CHEBI:58332"/>
        <dbReference type="ChEBI" id="CHEBI:60110"/>
        <dbReference type="ChEBI" id="CHEBI:60377"/>
        <dbReference type="EC" id="2.7.8.5"/>
    </reaction>
</comment>
<keyword evidence="4 10" id="KW-0808">Transferase</keyword>
<evidence type="ECO:0000313" key="12">
    <source>
        <dbReference type="EMBL" id="KAF5359696.1"/>
    </source>
</evidence>
<dbReference type="InterPro" id="IPR016270">
    <property type="entry name" value="PGS1"/>
</dbReference>
<evidence type="ECO:0000256" key="5">
    <source>
        <dbReference type="ARBA" id="ARBA00022737"/>
    </source>
</evidence>
<reference evidence="12 13" key="1">
    <citation type="journal article" date="2020" name="ISME J.">
        <title>Uncovering the hidden diversity of litter-decomposition mechanisms in mushroom-forming fungi.</title>
        <authorList>
            <person name="Floudas D."/>
            <person name="Bentzer J."/>
            <person name="Ahren D."/>
            <person name="Johansson T."/>
            <person name="Persson P."/>
            <person name="Tunlid A."/>
        </authorList>
    </citation>
    <scope>NUCLEOTIDE SEQUENCE [LARGE SCALE GENOMIC DNA]</scope>
    <source>
        <strain evidence="12 13">CBS 146.42</strain>
    </source>
</reference>
<keyword evidence="6 10" id="KW-0443">Lipid metabolism</keyword>
<proteinExistence type="inferred from homology"/>
<feature type="domain" description="PLD phosphodiesterase" evidence="11">
    <location>
        <begin position="166"/>
        <end position="192"/>
    </location>
</feature>
<evidence type="ECO:0000256" key="2">
    <source>
        <dbReference type="ARBA" id="ARBA00010682"/>
    </source>
</evidence>
<dbReference type="GO" id="GO:0005739">
    <property type="term" value="C:mitochondrion"/>
    <property type="evidence" value="ECO:0007669"/>
    <property type="project" value="UniProtKB-SubCell"/>
</dbReference>
<keyword evidence="10" id="KW-0547">Nucleotide-binding</keyword>